<comment type="caution">
    <text evidence="3">The sequence shown here is derived from an EMBL/GenBank/DDBJ whole genome shotgun (WGS) entry which is preliminary data.</text>
</comment>
<evidence type="ECO:0000313" key="4">
    <source>
        <dbReference type="Proteomes" id="UP001142393"/>
    </source>
</evidence>
<keyword evidence="2" id="KW-0472">Membrane</keyword>
<dbReference type="EMBL" id="JANVFU010000003">
    <property type="protein sequence ID" value="KAJ3747992.1"/>
    <property type="molecule type" value="Genomic_DNA"/>
</dbReference>
<proteinExistence type="predicted"/>
<feature type="transmembrane region" description="Helical" evidence="2">
    <location>
        <begin position="104"/>
        <end position="125"/>
    </location>
</feature>
<evidence type="ECO:0000256" key="2">
    <source>
        <dbReference type="SAM" id="Phobius"/>
    </source>
</evidence>
<reference evidence="3 4" key="1">
    <citation type="journal article" date="2023" name="Proc. Natl. Acad. Sci. U.S.A.">
        <title>A global phylogenomic analysis of the shiitake genus Lentinula.</title>
        <authorList>
            <person name="Sierra-Patev S."/>
            <person name="Min B."/>
            <person name="Naranjo-Ortiz M."/>
            <person name="Looney B."/>
            <person name="Konkel Z."/>
            <person name="Slot J.C."/>
            <person name="Sakamoto Y."/>
            <person name="Steenwyk J.L."/>
            <person name="Rokas A."/>
            <person name="Carro J."/>
            <person name="Camarero S."/>
            <person name="Ferreira P."/>
            <person name="Molpeceres G."/>
            <person name="Ruiz-Duenas F.J."/>
            <person name="Serrano A."/>
            <person name="Henrissat B."/>
            <person name="Drula E."/>
            <person name="Hughes K.W."/>
            <person name="Mata J.L."/>
            <person name="Ishikawa N.K."/>
            <person name="Vargas-Isla R."/>
            <person name="Ushijima S."/>
            <person name="Smith C.A."/>
            <person name="Donoghue J."/>
            <person name="Ahrendt S."/>
            <person name="Andreopoulos W."/>
            <person name="He G."/>
            <person name="LaButti K."/>
            <person name="Lipzen A."/>
            <person name="Ng V."/>
            <person name="Riley R."/>
            <person name="Sandor L."/>
            <person name="Barry K."/>
            <person name="Martinez A.T."/>
            <person name="Xiao Y."/>
            <person name="Gibbons J.G."/>
            <person name="Terashima K."/>
            <person name="Grigoriev I.V."/>
            <person name="Hibbett D."/>
        </authorList>
    </citation>
    <scope>NUCLEOTIDE SEQUENCE [LARGE SCALE GENOMIC DNA]</scope>
    <source>
        <strain evidence="3 4">TFB7810</strain>
    </source>
</reference>
<accession>A0A9W8P6T2</accession>
<protein>
    <submittedName>
        <fullName evidence="3">Uncharacterized protein</fullName>
    </submittedName>
</protein>
<dbReference type="Proteomes" id="UP001142393">
    <property type="component" value="Unassembled WGS sequence"/>
</dbReference>
<organism evidence="3 4">
    <name type="scientific">Lentinula detonsa</name>
    <dbReference type="NCBI Taxonomy" id="2804962"/>
    <lineage>
        <taxon>Eukaryota</taxon>
        <taxon>Fungi</taxon>
        <taxon>Dikarya</taxon>
        <taxon>Basidiomycota</taxon>
        <taxon>Agaricomycotina</taxon>
        <taxon>Agaricomycetes</taxon>
        <taxon>Agaricomycetidae</taxon>
        <taxon>Agaricales</taxon>
        <taxon>Marasmiineae</taxon>
        <taxon>Omphalotaceae</taxon>
        <taxon>Lentinula</taxon>
    </lineage>
</organism>
<gene>
    <name evidence="3" type="ORF">DFH05DRAFT_872301</name>
</gene>
<keyword evidence="2" id="KW-0812">Transmembrane</keyword>
<feature type="region of interest" description="Disordered" evidence="1">
    <location>
        <begin position="141"/>
        <end position="181"/>
    </location>
</feature>
<feature type="compositionally biased region" description="Pro residues" evidence="1">
    <location>
        <begin position="150"/>
        <end position="162"/>
    </location>
</feature>
<keyword evidence="4" id="KW-1185">Reference proteome</keyword>
<name>A0A9W8P6T2_9AGAR</name>
<evidence type="ECO:0000256" key="1">
    <source>
        <dbReference type="SAM" id="MobiDB-lite"/>
    </source>
</evidence>
<evidence type="ECO:0000313" key="3">
    <source>
        <dbReference type="EMBL" id="KAJ3747992.1"/>
    </source>
</evidence>
<dbReference type="AlphaFoldDB" id="A0A9W8P6T2"/>
<sequence length="181" mass="20120">MSYHVRPTTGVLETGGVIHFLLPCLLRVPSFREVKKPRGGIMRVRLKPLTVGLVLENYSLKFGQRKFSSVFMEICKGQGHHLLAQSELNPFFCRQKNYTIMRLAPAYFSICVLGLFAIAHAAPYATRNTIHSNSDALLEIRSMGPGSQPFTPPPTPAPPPSPVNFGTNHRLPMNNNRLGTH</sequence>
<keyword evidence="2" id="KW-1133">Transmembrane helix</keyword>